<reference evidence="3" key="2">
    <citation type="submission" date="2020-04" db="EMBL/GenBank/DDBJ databases">
        <authorList>
            <consortium name="NCBI Genome Project"/>
        </authorList>
    </citation>
    <scope>NUCLEOTIDE SEQUENCE</scope>
    <source>
        <strain evidence="3">CBS 304.34</strain>
    </source>
</reference>
<evidence type="ECO:0000313" key="1">
    <source>
        <dbReference type="EMBL" id="KAF2806796.1"/>
    </source>
</evidence>
<reference evidence="3" key="3">
    <citation type="submission" date="2025-04" db="UniProtKB">
        <authorList>
            <consortium name="RefSeq"/>
        </authorList>
    </citation>
    <scope>IDENTIFICATION</scope>
    <source>
        <strain evidence="3">CBS 304.34</strain>
    </source>
</reference>
<dbReference type="EMBL" id="MU003706">
    <property type="protein sequence ID" value="KAF2806796.1"/>
    <property type="molecule type" value="Genomic_DNA"/>
</dbReference>
<name>A0A6A6YD95_9PEZI</name>
<keyword evidence="2" id="KW-1185">Reference proteome</keyword>
<dbReference type="GeneID" id="54469863"/>
<gene>
    <name evidence="1 3" type="ORF">BDZ99DRAFT_85702</name>
</gene>
<sequence>MSICLQFCTWRKLGVSVVAHSPRLSNSHQVWAQYFPPPFWLCSLFVAYSGQKCGAYSNAPQ</sequence>
<protein>
    <submittedName>
        <fullName evidence="1 3">Uncharacterized protein</fullName>
    </submittedName>
</protein>
<dbReference type="RefSeq" id="XP_033573760.1">
    <property type="nucleotide sequence ID" value="XM_033728970.1"/>
</dbReference>
<proteinExistence type="predicted"/>
<reference evidence="1 3" key="1">
    <citation type="journal article" date="2020" name="Stud. Mycol.">
        <title>101 Dothideomycetes genomes: a test case for predicting lifestyles and emergence of pathogens.</title>
        <authorList>
            <person name="Haridas S."/>
            <person name="Albert R."/>
            <person name="Binder M."/>
            <person name="Bloem J."/>
            <person name="Labutti K."/>
            <person name="Salamov A."/>
            <person name="Andreopoulos B."/>
            <person name="Baker S."/>
            <person name="Barry K."/>
            <person name="Bills G."/>
            <person name="Bluhm B."/>
            <person name="Cannon C."/>
            <person name="Castanera R."/>
            <person name="Culley D."/>
            <person name="Daum C."/>
            <person name="Ezra D."/>
            <person name="Gonzalez J."/>
            <person name="Henrissat B."/>
            <person name="Kuo A."/>
            <person name="Liang C."/>
            <person name="Lipzen A."/>
            <person name="Lutzoni F."/>
            <person name="Magnuson J."/>
            <person name="Mondo S."/>
            <person name="Nolan M."/>
            <person name="Ohm R."/>
            <person name="Pangilinan J."/>
            <person name="Park H.-J."/>
            <person name="Ramirez L."/>
            <person name="Alfaro M."/>
            <person name="Sun H."/>
            <person name="Tritt A."/>
            <person name="Yoshinaga Y."/>
            <person name="Zwiers L.-H."/>
            <person name="Turgeon B."/>
            <person name="Goodwin S."/>
            <person name="Spatafora J."/>
            <person name="Crous P."/>
            <person name="Grigoriev I."/>
        </authorList>
    </citation>
    <scope>NUCLEOTIDE SEQUENCE</scope>
    <source>
        <strain evidence="1 3">CBS 304.34</strain>
    </source>
</reference>
<dbReference type="AlphaFoldDB" id="A0A6A6YD95"/>
<organism evidence="1">
    <name type="scientific">Mytilinidion resinicola</name>
    <dbReference type="NCBI Taxonomy" id="574789"/>
    <lineage>
        <taxon>Eukaryota</taxon>
        <taxon>Fungi</taxon>
        <taxon>Dikarya</taxon>
        <taxon>Ascomycota</taxon>
        <taxon>Pezizomycotina</taxon>
        <taxon>Dothideomycetes</taxon>
        <taxon>Pleosporomycetidae</taxon>
        <taxon>Mytilinidiales</taxon>
        <taxon>Mytilinidiaceae</taxon>
        <taxon>Mytilinidion</taxon>
    </lineage>
</organism>
<evidence type="ECO:0000313" key="3">
    <source>
        <dbReference type="RefSeq" id="XP_033573760.1"/>
    </source>
</evidence>
<evidence type="ECO:0000313" key="2">
    <source>
        <dbReference type="Proteomes" id="UP000504636"/>
    </source>
</evidence>
<accession>A0A6A6YD95</accession>
<dbReference type="Proteomes" id="UP000504636">
    <property type="component" value="Unplaced"/>
</dbReference>